<feature type="chain" id="PRO_5043708269" description="SCP domain-containing protein" evidence="1">
    <location>
        <begin position="19"/>
        <end position="452"/>
    </location>
</feature>
<dbReference type="CDD" id="cd05380">
    <property type="entry name" value="CAP_euk"/>
    <property type="match status" value="1"/>
</dbReference>
<dbReference type="InterPro" id="IPR018244">
    <property type="entry name" value="Allrgn_V5/Tpx1_CS"/>
</dbReference>
<proteinExistence type="predicted"/>
<dbReference type="InterPro" id="IPR002413">
    <property type="entry name" value="V5_allergen-like"/>
</dbReference>
<name>A0AAV4SMI0_9ARAC</name>
<dbReference type="InterPro" id="IPR014044">
    <property type="entry name" value="CAP_dom"/>
</dbReference>
<feature type="domain" description="SCP" evidence="2">
    <location>
        <begin position="81"/>
        <end position="253"/>
    </location>
</feature>
<dbReference type="Proteomes" id="UP001054837">
    <property type="component" value="Unassembled WGS sequence"/>
</dbReference>
<reference evidence="3 4" key="1">
    <citation type="submission" date="2021-06" db="EMBL/GenBank/DDBJ databases">
        <title>Caerostris darwini draft genome.</title>
        <authorList>
            <person name="Kono N."/>
            <person name="Arakawa K."/>
        </authorList>
    </citation>
    <scope>NUCLEOTIDE SEQUENCE [LARGE SCALE GENOMIC DNA]</scope>
</reference>
<dbReference type="EMBL" id="BPLQ01008190">
    <property type="protein sequence ID" value="GIY35593.1"/>
    <property type="molecule type" value="Genomic_DNA"/>
</dbReference>
<dbReference type="InterPro" id="IPR035940">
    <property type="entry name" value="CAP_sf"/>
</dbReference>
<dbReference type="InterPro" id="IPR001283">
    <property type="entry name" value="CRISP-related"/>
</dbReference>
<dbReference type="AlphaFoldDB" id="A0AAV4SMI0"/>
<evidence type="ECO:0000259" key="2">
    <source>
        <dbReference type="SMART" id="SM00198"/>
    </source>
</evidence>
<dbReference type="PRINTS" id="PR00838">
    <property type="entry name" value="V5ALLERGEN"/>
</dbReference>
<organism evidence="3 4">
    <name type="scientific">Caerostris darwini</name>
    <dbReference type="NCBI Taxonomy" id="1538125"/>
    <lineage>
        <taxon>Eukaryota</taxon>
        <taxon>Metazoa</taxon>
        <taxon>Ecdysozoa</taxon>
        <taxon>Arthropoda</taxon>
        <taxon>Chelicerata</taxon>
        <taxon>Arachnida</taxon>
        <taxon>Araneae</taxon>
        <taxon>Araneomorphae</taxon>
        <taxon>Entelegynae</taxon>
        <taxon>Araneoidea</taxon>
        <taxon>Araneidae</taxon>
        <taxon>Caerostris</taxon>
    </lineage>
</organism>
<evidence type="ECO:0000313" key="3">
    <source>
        <dbReference type="EMBL" id="GIY35593.1"/>
    </source>
</evidence>
<dbReference type="PROSITE" id="PS01010">
    <property type="entry name" value="CRISP_2"/>
    <property type="match status" value="1"/>
</dbReference>
<evidence type="ECO:0000256" key="1">
    <source>
        <dbReference type="SAM" id="SignalP"/>
    </source>
</evidence>
<dbReference type="SMART" id="SM00198">
    <property type="entry name" value="SCP"/>
    <property type="match status" value="1"/>
</dbReference>
<evidence type="ECO:0000313" key="4">
    <source>
        <dbReference type="Proteomes" id="UP001054837"/>
    </source>
</evidence>
<dbReference type="PRINTS" id="PR00837">
    <property type="entry name" value="V5TPXLIKE"/>
</dbReference>
<dbReference type="PANTHER" id="PTHR10334">
    <property type="entry name" value="CYSTEINE-RICH SECRETORY PROTEIN-RELATED"/>
    <property type="match status" value="1"/>
</dbReference>
<feature type="signal peptide" evidence="1">
    <location>
        <begin position="1"/>
        <end position="18"/>
    </location>
</feature>
<keyword evidence="1" id="KW-0732">Signal</keyword>
<dbReference type="SUPFAM" id="SSF55797">
    <property type="entry name" value="PR-1-like"/>
    <property type="match status" value="1"/>
</dbReference>
<dbReference type="GO" id="GO:0005576">
    <property type="term" value="C:extracellular region"/>
    <property type="evidence" value="ECO:0007669"/>
    <property type="project" value="InterPro"/>
</dbReference>
<accession>A0AAV4SMI0</accession>
<protein>
    <recommendedName>
        <fullName evidence="2">SCP domain-containing protein</fullName>
    </recommendedName>
</protein>
<dbReference type="Gene3D" id="3.40.33.10">
    <property type="entry name" value="CAP"/>
    <property type="match status" value="1"/>
</dbReference>
<gene>
    <name evidence="3" type="ORF">CDAR_563111</name>
</gene>
<comment type="caution">
    <text evidence="3">The sequence shown here is derived from an EMBL/GenBank/DDBJ whole genome shotgun (WGS) entry which is preliminary data.</text>
</comment>
<dbReference type="Pfam" id="PF00188">
    <property type="entry name" value="CAP"/>
    <property type="match status" value="1"/>
</dbReference>
<dbReference type="PROSITE" id="PS01009">
    <property type="entry name" value="CRISP_1"/>
    <property type="match status" value="1"/>
</dbReference>
<keyword evidence="4" id="KW-1185">Reference proteome</keyword>
<sequence length="452" mass="50394">MLTIFVVVSLCVLNCVSSDEVSSSEVISGEVISGEVITGEVSSGKVPSSQACPYTRWSLKHSYCLEKNTGCNIQKSGLTDKEVQQILKEHNEYRNKVATGKEGRAIDGALPQAANMLQMVWDDELAGVAQKWADNCVYAHDCRDCRRVDYFKVGQNIAYDDWLCNDQKCMDNLSEKDRSPNWTSVIKNFYEEVRDSDKKLVQAFYSAKKIGHFTQIAWAKTWRIGCGYTGFVNGLSFRRFYVCNYGPAGNILNEPMYKTGDSCSDCPINSCCGQNCTQEAEFPGLCKMNDPNKAPSYPDNIDNALFHCDGESKNSDCNAEIEGTNRWATIETLIGSVITTVLEEGESATARFKKKISPHGGKFCVQTLLRKGPTVAGKQDRSHLRAEFKMENSDPVTIDMDDAQENFSPYDLNLSWEAETEFSLTFSVGKNSGAHILEIKDILAYDGECRKE</sequence>